<feature type="domain" description="FAD-binding FR-type" evidence="1">
    <location>
        <begin position="1"/>
        <end position="99"/>
    </location>
</feature>
<evidence type="ECO:0000313" key="3">
    <source>
        <dbReference type="Proteomes" id="UP001596312"/>
    </source>
</evidence>
<gene>
    <name evidence="2" type="ORF">ACFQGH_07515</name>
</gene>
<dbReference type="InterPro" id="IPR017927">
    <property type="entry name" value="FAD-bd_FR_type"/>
</dbReference>
<dbReference type="EMBL" id="JBHSXQ010000002">
    <property type="protein sequence ID" value="MFC6905051.1"/>
    <property type="molecule type" value="Genomic_DNA"/>
</dbReference>
<dbReference type="SUPFAM" id="SSF63380">
    <property type="entry name" value="Riboflavin synthase domain-like"/>
    <property type="match status" value="1"/>
</dbReference>
<dbReference type="CDD" id="cd00322">
    <property type="entry name" value="FNR_like"/>
    <property type="match status" value="1"/>
</dbReference>
<dbReference type="SUPFAM" id="SSF52343">
    <property type="entry name" value="Ferredoxin reductase-like, C-terminal NADP-linked domain"/>
    <property type="match status" value="1"/>
</dbReference>
<accession>A0ABD5V2I6</accession>
<comment type="caution">
    <text evidence="2">The sequence shown here is derived from an EMBL/GenBank/DDBJ whole genome shotgun (WGS) entry which is preliminary data.</text>
</comment>
<sequence>MEPTDVTIEAVRDVGSDTVAVDLETPEGFDARPGQFVKLSTDVDGEHVSRFYTLSSPDVGETFETTIGIDPEGELGPWIVDAEGETVTVEGPYGSAYYEDEPDSLILAGGPGVGPAVGIGERALADGNDATVVYCDDEPVHEDRLAELQGAGATVVVTDELADHVASYYDGQQVFVYGFQEFVTEALDALEDAGGDPDDAKVENFG</sequence>
<dbReference type="InterPro" id="IPR008333">
    <property type="entry name" value="Cbr1-like_FAD-bd_dom"/>
</dbReference>
<reference evidence="2 3" key="1">
    <citation type="journal article" date="2019" name="Int. J. Syst. Evol. Microbiol.">
        <title>The Global Catalogue of Microorganisms (GCM) 10K type strain sequencing project: providing services to taxonomists for standard genome sequencing and annotation.</title>
        <authorList>
            <consortium name="The Broad Institute Genomics Platform"/>
            <consortium name="The Broad Institute Genome Sequencing Center for Infectious Disease"/>
            <person name="Wu L."/>
            <person name="Ma J."/>
        </authorList>
    </citation>
    <scope>NUCLEOTIDE SEQUENCE [LARGE SCALE GENOMIC DNA]</scope>
    <source>
        <strain evidence="2 3">CGMCC 1.3240</strain>
    </source>
</reference>
<name>A0ABD5V2I6_9EURY</name>
<dbReference type="InterPro" id="IPR017938">
    <property type="entry name" value="Riboflavin_synthase-like_b-brl"/>
</dbReference>
<dbReference type="PANTHER" id="PTHR47354:SF5">
    <property type="entry name" value="PROTEIN RFBI"/>
    <property type="match status" value="1"/>
</dbReference>
<dbReference type="Pfam" id="PF00970">
    <property type="entry name" value="FAD_binding_6"/>
    <property type="match status" value="1"/>
</dbReference>
<dbReference type="InterPro" id="IPR050415">
    <property type="entry name" value="MRET"/>
</dbReference>
<dbReference type="Gene3D" id="2.40.30.10">
    <property type="entry name" value="Translation factors"/>
    <property type="match status" value="1"/>
</dbReference>
<keyword evidence="3" id="KW-1185">Reference proteome</keyword>
<dbReference type="Proteomes" id="UP001596312">
    <property type="component" value="Unassembled WGS sequence"/>
</dbReference>
<dbReference type="RefSeq" id="WP_340603565.1">
    <property type="nucleotide sequence ID" value="NZ_JBBMXV010000002.1"/>
</dbReference>
<dbReference type="AlphaFoldDB" id="A0ABD5V2I6"/>
<protein>
    <submittedName>
        <fullName evidence="2">FAD-dependent oxidoreductase</fullName>
    </submittedName>
</protein>
<dbReference type="PANTHER" id="PTHR47354">
    <property type="entry name" value="NADH OXIDOREDUCTASE HCR"/>
    <property type="match status" value="1"/>
</dbReference>
<evidence type="ECO:0000313" key="2">
    <source>
        <dbReference type="EMBL" id="MFC6905051.1"/>
    </source>
</evidence>
<dbReference type="PROSITE" id="PS51384">
    <property type="entry name" value="FAD_FR"/>
    <property type="match status" value="1"/>
</dbReference>
<organism evidence="2 3">
    <name type="scientific">Halalkalicoccus tibetensis</name>
    <dbReference type="NCBI Taxonomy" id="175632"/>
    <lineage>
        <taxon>Archaea</taxon>
        <taxon>Methanobacteriati</taxon>
        <taxon>Methanobacteriota</taxon>
        <taxon>Stenosarchaea group</taxon>
        <taxon>Halobacteria</taxon>
        <taxon>Halobacteriales</taxon>
        <taxon>Halococcaceae</taxon>
        <taxon>Halalkalicoccus</taxon>
    </lineage>
</organism>
<evidence type="ECO:0000259" key="1">
    <source>
        <dbReference type="PROSITE" id="PS51384"/>
    </source>
</evidence>
<dbReference type="InterPro" id="IPR039261">
    <property type="entry name" value="FNR_nucleotide-bd"/>
</dbReference>
<proteinExistence type="predicted"/>